<dbReference type="AlphaFoldDB" id="A0A9Q1R7R8"/>
<keyword evidence="3" id="KW-1185">Reference proteome</keyword>
<evidence type="ECO:0000313" key="2">
    <source>
        <dbReference type="EMBL" id="KAJ8546404.1"/>
    </source>
</evidence>
<gene>
    <name evidence="2" type="ORF">K7X08_018987</name>
</gene>
<sequence>MQRGTGNSYLPTGDYVSGSLSQSNIIPINVPPSRGTHTPYGQDSEQRTSQLINLSLPERVSLNLETGADRQSAALASSNSRSFGSIIGLNASHTVVSDGHGQHLGSTSAGNNSLGNQVCSCGRIRNVPEEASENVLHSGNAPYSNQVEYCNCRETPRMDSSSGSSDLPESVSTLPNEATSSLVPMGNMTYAAHNSRIIFRRAET</sequence>
<accession>A0A9Q1R7R8</accession>
<feature type="region of interest" description="Disordered" evidence="1">
    <location>
        <begin position="154"/>
        <end position="180"/>
    </location>
</feature>
<organism evidence="2 3">
    <name type="scientific">Anisodus acutangulus</name>
    <dbReference type="NCBI Taxonomy" id="402998"/>
    <lineage>
        <taxon>Eukaryota</taxon>
        <taxon>Viridiplantae</taxon>
        <taxon>Streptophyta</taxon>
        <taxon>Embryophyta</taxon>
        <taxon>Tracheophyta</taxon>
        <taxon>Spermatophyta</taxon>
        <taxon>Magnoliopsida</taxon>
        <taxon>eudicotyledons</taxon>
        <taxon>Gunneridae</taxon>
        <taxon>Pentapetalae</taxon>
        <taxon>asterids</taxon>
        <taxon>lamiids</taxon>
        <taxon>Solanales</taxon>
        <taxon>Solanaceae</taxon>
        <taxon>Solanoideae</taxon>
        <taxon>Hyoscyameae</taxon>
        <taxon>Anisodus</taxon>
    </lineage>
</organism>
<protein>
    <submittedName>
        <fullName evidence="2">Uncharacterized protein</fullName>
    </submittedName>
</protein>
<feature type="compositionally biased region" description="Polar residues" evidence="1">
    <location>
        <begin position="35"/>
        <end position="47"/>
    </location>
</feature>
<name>A0A9Q1R7R8_9SOLA</name>
<evidence type="ECO:0000256" key="1">
    <source>
        <dbReference type="SAM" id="MobiDB-lite"/>
    </source>
</evidence>
<evidence type="ECO:0000313" key="3">
    <source>
        <dbReference type="Proteomes" id="UP001152561"/>
    </source>
</evidence>
<feature type="region of interest" description="Disordered" evidence="1">
    <location>
        <begin position="26"/>
        <end position="47"/>
    </location>
</feature>
<dbReference type="Proteomes" id="UP001152561">
    <property type="component" value="Unassembled WGS sequence"/>
</dbReference>
<dbReference type="EMBL" id="JAJAGQ010000013">
    <property type="protein sequence ID" value="KAJ8546404.1"/>
    <property type="molecule type" value="Genomic_DNA"/>
</dbReference>
<feature type="compositionally biased region" description="Low complexity" evidence="1">
    <location>
        <begin position="160"/>
        <end position="172"/>
    </location>
</feature>
<reference evidence="3" key="1">
    <citation type="journal article" date="2023" name="Proc. Natl. Acad. Sci. U.S.A.">
        <title>Genomic and structural basis for evolution of tropane alkaloid biosynthesis.</title>
        <authorList>
            <person name="Wanga Y.-J."/>
            <person name="Taina T."/>
            <person name="Yua J.-Y."/>
            <person name="Lia J."/>
            <person name="Xua B."/>
            <person name="Chenc J."/>
            <person name="D'Auriad J.C."/>
            <person name="Huanga J.-P."/>
            <person name="Huanga S.-X."/>
        </authorList>
    </citation>
    <scope>NUCLEOTIDE SEQUENCE [LARGE SCALE GENOMIC DNA]</scope>
    <source>
        <strain evidence="3">cv. KIB-2019</strain>
    </source>
</reference>
<comment type="caution">
    <text evidence="2">The sequence shown here is derived from an EMBL/GenBank/DDBJ whole genome shotgun (WGS) entry which is preliminary data.</text>
</comment>
<proteinExistence type="predicted"/>